<dbReference type="PROSITE" id="PS51314">
    <property type="entry name" value="VPS37_C"/>
    <property type="match status" value="1"/>
</dbReference>
<dbReference type="CTD" id="155382"/>
<comment type="similarity">
    <text evidence="2">Belongs to the VPS37 family.</text>
</comment>
<evidence type="ECO:0000313" key="10">
    <source>
        <dbReference type="Proteomes" id="UP000695026"/>
    </source>
</evidence>
<evidence type="ECO:0000256" key="1">
    <source>
        <dbReference type="ARBA" id="ARBA00004633"/>
    </source>
</evidence>
<evidence type="ECO:0000256" key="8">
    <source>
        <dbReference type="SAM" id="MobiDB-lite"/>
    </source>
</evidence>
<evidence type="ECO:0000256" key="4">
    <source>
        <dbReference type="ARBA" id="ARBA00022753"/>
    </source>
</evidence>
<evidence type="ECO:0000256" key="6">
    <source>
        <dbReference type="ARBA" id="ARBA00025010"/>
    </source>
</evidence>
<keyword evidence="4" id="KW-0967">Endosome</keyword>
<keyword evidence="3 7" id="KW-0813">Transport</keyword>
<evidence type="ECO:0000256" key="2">
    <source>
        <dbReference type="ARBA" id="ARBA00007617"/>
    </source>
</evidence>
<organism evidence="10 11">
    <name type="scientific">Python bivittatus</name>
    <name type="common">Burmese python</name>
    <name type="synonym">Python molurus bivittatus</name>
    <dbReference type="NCBI Taxonomy" id="176946"/>
    <lineage>
        <taxon>Eukaryota</taxon>
        <taxon>Metazoa</taxon>
        <taxon>Chordata</taxon>
        <taxon>Craniata</taxon>
        <taxon>Vertebrata</taxon>
        <taxon>Euteleostomi</taxon>
        <taxon>Lepidosauria</taxon>
        <taxon>Squamata</taxon>
        <taxon>Bifurcata</taxon>
        <taxon>Unidentata</taxon>
        <taxon>Episquamata</taxon>
        <taxon>Toxicofera</taxon>
        <taxon>Serpentes</taxon>
        <taxon>Henophidia</taxon>
        <taxon>Pythonidae</taxon>
        <taxon>Python</taxon>
    </lineage>
</organism>
<dbReference type="AlphaFoldDB" id="A0A9F2R2N9"/>
<dbReference type="GO" id="GO:0031902">
    <property type="term" value="C:late endosome membrane"/>
    <property type="evidence" value="ECO:0007669"/>
    <property type="project" value="UniProtKB-SubCell"/>
</dbReference>
<dbReference type="Pfam" id="PF07200">
    <property type="entry name" value="Mod_r"/>
    <property type="match status" value="1"/>
</dbReference>
<feature type="region of interest" description="Disordered" evidence="8">
    <location>
        <begin position="250"/>
        <end position="289"/>
    </location>
</feature>
<dbReference type="GeneID" id="103053778"/>
<evidence type="ECO:0000313" key="11">
    <source>
        <dbReference type="RefSeq" id="XP_007434024.1"/>
    </source>
</evidence>
<dbReference type="RefSeq" id="XP_007434024.1">
    <property type="nucleotide sequence ID" value="XM_007433962.3"/>
</dbReference>
<protein>
    <submittedName>
        <fullName evidence="11">Vacuolar protein sorting-associated protein 37D</fullName>
    </submittedName>
</protein>
<dbReference type="GO" id="GO:0000813">
    <property type="term" value="C:ESCRT I complex"/>
    <property type="evidence" value="ECO:0007669"/>
    <property type="project" value="TreeGrafter"/>
</dbReference>
<dbReference type="PANTHER" id="PTHR13678">
    <property type="entry name" value="VACUOLAR PROTEIN SORTING-ASSOCIATED PROTEIN 37"/>
    <property type="match status" value="1"/>
</dbReference>
<dbReference type="OMA" id="APQKCCL"/>
<dbReference type="InterPro" id="IPR009851">
    <property type="entry name" value="Mod_r"/>
</dbReference>
<dbReference type="PANTHER" id="PTHR13678:SF12">
    <property type="entry name" value="VACUOLAR PROTEIN SORTING-ASSOCIATED PROTEIN 37D"/>
    <property type="match status" value="1"/>
</dbReference>
<dbReference type="Proteomes" id="UP000695026">
    <property type="component" value="Unplaced"/>
</dbReference>
<keyword evidence="10" id="KW-1185">Reference proteome</keyword>
<evidence type="ECO:0000256" key="3">
    <source>
        <dbReference type="ARBA" id="ARBA00022448"/>
    </source>
</evidence>
<dbReference type="GO" id="GO:0006623">
    <property type="term" value="P:protein targeting to vacuole"/>
    <property type="evidence" value="ECO:0007669"/>
    <property type="project" value="TreeGrafter"/>
</dbReference>
<comment type="subcellular location">
    <subcellularLocation>
        <location evidence="1">Late endosome membrane</location>
        <topology evidence="1">Peripheral membrane protein</topology>
    </subcellularLocation>
</comment>
<evidence type="ECO:0000256" key="7">
    <source>
        <dbReference type="PROSITE-ProRule" id="PRU00646"/>
    </source>
</evidence>
<accession>A0A9F2R2N9</accession>
<dbReference type="OrthoDB" id="8921242at2759"/>
<evidence type="ECO:0000256" key="5">
    <source>
        <dbReference type="ARBA" id="ARBA00022927"/>
    </source>
</evidence>
<comment type="function">
    <text evidence="6">Component of the ESCRT-I complex, a regulator of vesicular trafficking process. Required for the sorting of endocytic ubiquitinated cargos into multivesicular bodies. May be involved in cell growth and differentiation.</text>
</comment>
<dbReference type="GO" id="GO:0043162">
    <property type="term" value="P:ubiquitin-dependent protein catabolic process via the multivesicular body sorting pathway"/>
    <property type="evidence" value="ECO:0007669"/>
    <property type="project" value="TreeGrafter"/>
</dbReference>
<reference evidence="11" key="1">
    <citation type="submission" date="2025-08" db="UniProtKB">
        <authorList>
            <consortium name="RefSeq"/>
        </authorList>
    </citation>
    <scope>IDENTIFICATION</scope>
    <source>
        <tissue evidence="11">Liver</tissue>
    </source>
</reference>
<feature type="domain" description="VPS37 C-terminal" evidence="9">
    <location>
        <begin position="167"/>
        <end position="256"/>
    </location>
</feature>
<gene>
    <name evidence="11" type="primary">VPS37D</name>
</gene>
<evidence type="ECO:0000259" key="9">
    <source>
        <dbReference type="PROSITE" id="PS51314"/>
    </source>
</evidence>
<name>A0A9F2R2N9_PYTBI</name>
<sequence length="364" mass="39341">MPAETARGTPGAVPPDLFCSKGSSGCHGAGSLAREGASASSARPVLGARDNAQTFGLSAEAVGPNAQDPKVAAGPQAVEAFLPQLLDVPLEDLPPSHPILLAPGITGTPCPSSKSCHWDPFQNLQLEREMHLASNYNLAKQNLGLQPRLENGKASLAIKYQELQELREICHDKQQRLGACVAKWTPENALSRLQAELESVEAKVEEQMEQFLCWDLPIETFVESFQHSRMLSHLRRTQLEKLQEILKVEKAKTPEKPSPSCEEEQPAVSPALPTPPPLAQAAPAQNGPPPKVFQLRLAPAFLIPSEAVLPIPMTAAPQKCCLPTLATSHSTANFVSSPLSLIGHIHLPQAHLPHQQKKKEPPHR</sequence>
<proteinExistence type="inferred from homology"/>
<dbReference type="KEGG" id="pbi:103053778"/>
<keyword evidence="5 7" id="KW-0653">Protein transport</keyword>
<dbReference type="GO" id="GO:0006612">
    <property type="term" value="P:protein targeting to membrane"/>
    <property type="evidence" value="ECO:0007669"/>
    <property type="project" value="TreeGrafter"/>
</dbReference>